<reference evidence="1 2" key="1">
    <citation type="submission" date="2018-08" db="EMBL/GenBank/DDBJ databases">
        <title>Complete genome sequence of five Acinetobacter baumannii phages from Abidjan, Cote d'Ivoire.</title>
        <authorList>
            <person name="Essoh C."/>
            <person name="Vernadet J.-P."/>
            <person name="Vergnaud G."/>
            <person name="Resch G."/>
            <person name="Pourcel C."/>
        </authorList>
    </citation>
    <scope>NUCLEOTIDE SEQUENCE [LARGE SCALE GENOMIC DNA]</scope>
</reference>
<evidence type="ECO:0000313" key="1">
    <source>
        <dbReference type="EMBL" id="AYD82416.1"/>
    </source>
</evidence>
<organism evidence="1 2">
    <name type="scientific">Acinetobacter phage vB_AbaM_B09_Aci05</name>
    <dbReference type="NCBI Taxonomy" id="2315458"/>
    <lineage>
        <taxon>Viruses</taxon>
        <taxon>Duplodnaviria</taxon>
        <taxon>Heunggongvirae</taxon>
        <taxon>Uroviricota</taxon>
        <taxon>Caudoviricetes</taxon>
        <taxon>Saclayvirus</taxon>
        <taxon>Saclayvirus Aci05</taxon>
    </lineage>
</organism>
<accession>A0A386KDR5</accession>
<gene>
    <name evidence="1" type="ORF">Aci05_096</name>
</gene>
<evidence type="ECO:0000313" key="2">
    <source>
        <dbReference type="Proteomes" id="UP000269940"/>
    </source>
</evidence>
<name>A0A386KDR5_9CAUD</name>
<dbReference type="EMBL" id="MH746814">
    <property type="protein sequence ID" value="AYD82416.1"/>
    <property type="molecule type" value="Genomic_DNA"/>
</dbReference>
<dbReference type="Proteomes" id="UP000269940">
    <property type="component" value="Segment"/>
</dbReference>
<sequence length="92" mass="10907">MSLKIYDLDDCTFLVDVADYGVVAFHYECDLKFLTEEVEVNNLIINHLSDDCNMSENEIDILVGEVRDHKLEIEDMIVKYWIKERGKYWDEV</sequence>
<protein>
    <submittedName>
        <fullName evidence="1">Uncharacterized protein</fullName>
    </submittedName>
</protein>
<keyword evidence="2" id="KW-1185">Reference proteome</keyword>
<proteinExistence type="predicted"/>